<evidence type="ECO:0000256" key="3">
    <source>
        <dbReference type="ARBA" id="ARBA00023002"/>
    </source>
</evidence>
<keyword evidence="2" id="KW-0521">NADP</keyword>
<dbReference type="InterPro" id="IPR057326">
    <property type="entry name" value="KR_dom"/>
</dbReference>
<gene>
    <name evidence="5" type="ORF">BRW65_24210</name>
</gene>
<keyword evidence="3" id="KW-0560">Oxidoreductase</keyword>
<dbReference type="RefSeq" id="WP_073879065.1">
    <property type="nucleotide sequence ID" value="NZ_MPNT01000031.1"/>
</dbReference>
<dbReference type="InterPro" id="IPR002347">
    <property type="entry name" value="SDR_fam"/>
</dbReference>
<dbReference type="PRINTS" id="PR00081">
    <property type="entry name" value="GDHRDH"/>
</dbReference>
<dbReference type="PANTHER" id="PTHR43391">
    <property type="entry name" value="RETINOL DEHYDROGENASE-RELATED"/>
    <property type="match status" value="1"/>
</dbReference>
<comment type="similarity">
    <text evidence="1">Belongs to the short-chain dehydrogenases/reductases (SDR) family.</text>
</comment>
<dbReference type="STRING" id="53378.BRW65_24210"/>
<dbReference type="GO" id="GO:0016491">
    <property type="term" value="F:oxidoreductase activity"/>
    <property type="evidence" value="ECO:0007669"/>
    <property type="project" value="UniProtKB-KW"/>
</dbReference>
<name>A0A1Q4HNB9_9MYCO</name>
<evidence type="ECO:0000313" key="5">
    <source>
        <dbReference type="EMBL" id="OJZ68985.1"/>
    </source>
</evidence>
<evidence type="ECO:0000313" key="6">
    <source>
        <dbReference type="Proteomes" id="UP000186438"/>
    </source>
</evidence>
<evidence type="ECO:0000256" key="1">
    <source>
        <dbReference type="ARBA" id="ARBA00006484"/>
    </source>
</evidence>
<proteinExistence type="inferred from homology"/>
<keyword evidence="6" id="KW-1185">Reference proteome</keyword>
<dbReference type="AlphaFoldDB" id="A0A1Q4HNB9"/>
<dbReference type="CDD" id="cd05233">
    <property type="entry name" value="SDR_c"/>
    <property type="match status" value="1"/>
</dbReference>
<dbReference type="EMBL" id="MPNT01000031">
    <property type="protein sequence ID" value="OJZ68985.1"/>
    <property type="molecule type" value="Genomic_DNA"/>
</dbReference>
<organism evidence="5 6">
    <name type="scientific">Mycobacterium paraffinicum</name>
    <dbReference type="NCBI Taxonomy" id="53378"/>
    <lineage>
        <taxon>Bacteria</taxon>
        <taxon>Bacillati</taxon>
        <taxon>Actinomycetota</taxon>
        <taxon>Actinomycetes</taxon>
        <taxon>Mycobacteriales</taxon>
        <taxon>Mycobacteriaceae</taxon>
        <taxon>Mycobacterium</taxon>
    </lineage>
</organism>
<feature type="domain" description="Ketoreductase" evidence="4">
    <location>
        <begin position="9"/>
        <end position="186"/>
    </location>
</feature>
<accession>A0A1Q4HNB9</accession>
<comment type="caution">
    <text evidence="5">The sequence shown here is derived from an EMBL/GenBank/DDBJ whole genome shotgun (WGS) entry which is preliminary data.</text>
</comment>
<protein>
    <submittedName>
        <fullName evidence="5">Short-chain dehydrogenase</fullName>
    </submittedName>
</protein>
<dbReference type="SMART" id="SM00822">
    <property type="entry name" value="PKS_KR"/>
    <property type="match status" value="1"/>
</dbReference>
<dbReference type="SUPFAM" id="SSF51735">
    <property type="entry name" value="NAD(P)-binding Rossmann-fold domains"/>
    <property type="match status" value="1"/>
</dbReference>
<evidence type="ECO:0000256" key="2">
    <source>
        <dbReference type="ARBA" id="ARBA00022857"/>
    </source>
</evidence>
<dbReference type="Proteomes" id="UP000186438">
    <property type="component" value="Unassembled WGS sequence"/>
</dbReference>
<reference evidence="5 6" key="1">
    <citation type="submission" date="2016-11" db="EMBL/GenBank/DDBJ databases">
        <title>Genome sequences of unsequenced Mycobacteria.</title>
        <authorList>
            <person name="Greninger A.L."/>
            <person name="Fang F."/>
            <person name="Jerome K.R."/>
        </authorList>
    </citation>
    <scope>NUCLEOTIDE SEQUENCE [LARGE SCALE GENOMIC DNA]</scope>
    <source>
        <strain evidence="5 6">M11</strain>
    </source>
</reference>
<dbReference type="Gene3D" id="3.40.50.720">
    <property type="entry name" value="NAD(P)-binding Rossmann-like Domain"/>
    <property type="match status" value="1"/>
</dbReference>
<dbReference type="OrthoDB" id="4611371at2"/>
<dbReference type="Pfam" id="PF00106">
    <property type="entry name" value="adh_short"/>
    <property type="match status" value="1"/>
</dbReference>
<dbReference type="InterPro" id="IPR036291">
    <property type="entry name" value="NAD(P)-bd_dom_sf"/>
</dbReference>
<sequence>MNGPQLEGRRIVVVGASAGIGRAFALRAIARGARLVVAARRELPAELLAGAVAATSISADIRIPGDCARIGQTSSDALGEVDLLLITAGYAPLRPFSEVDADDWTKVLTTNVIGVHQVIQAHLPVLAPSAVVAVLSSDSVRHPYRALGAYSASKAALERSLVAWRLEHPGLRFSCVEIGATVPTDFVSEFDPELLGVAAGEWISRGLVPTVHMTPEGVADTMAGVFASALDNPNVGVDHLTLRSPAAPMSV</sequence>
<dbReference type="PANTHER" id="PTHR43391:SF14">
    <property type="entry name" value="DEHYDROGENASE_REDUCTASE SDR FAMILY PROTEIN 7-LIKE"/>
    <property type="match status" value="1"/>
</dbReference>
<evidence type="ECO:0000259" key="4">
    <source>
        <dbReference type="SMART" id="SM00822"/>
    </source>
</evidence>